<dbReference type="SUPFAM" id="SSF46966">
    <property type="entry name" value="Spectrin repeat"/>
    <property type="match status" value="1"/>
</dbReference>
<reference evidence="2 3" key="1">
    <citation type="journal article" date="2018" name="Gigascience">
        <title>Genomes of trombidid mites reveal novel predicted allergens and laterally-transferred genes associated with secondary metabolism.</title>
        <authorList>
            <person name="Dong X."/>
            <person name="Chaisiri K."/>
            <person name="Xia D."/>
            <person name="Armstrong S.D."/>
            <person name="Fang Y."/>
            <person name="Donnelly M.J."/>
            <person name="Kadowaki T."/>
            <person name="McGarry J.W."/>
            <person name="Darby A.C."/>
            <person name="Makepeace B.L."/>
        </authorList>
    </citation>
    <scope>NUCLEOTIDE SEQUENCE [LARGE SCALE GENOMIC DNA]</scope>
    <source>
        <strain evidence="2">UoL-UT</strain>
    </source>
</reference>
<gene>
    <name evidence="2" type="ORF">B4U80_13528</name>
</gene>
<evidence type="ECO:0000256" key="1">
    <source>
        <dbReference type="SAM" id="MobiDB-lite"/>
    </source>
</evidence>
<name>A0A443S4W5_9ACAR</name>
<sequence length="341" mass="39207">MTADDKISRFTAVAGDLDSVKQQLVDHKAFQEEVSQQQDVFSSLANMVVIIDDTDNGNNPANSEALSDYLEGQLVALDEKWTHVCRFVEERGRILQEVIAAWESIEEDEFKFNAWLAKLDKRLTQMEDAADETLPGSPFTLELVKRLQKMEKEMEMQHNYFSKIADDGQSLLEKLDKGSPASVEIARKLQNLSESWESTIQRMDNLGLEITKLSDLQTPVERPIRLSPAERHDLNSETLPDSTENASKKRKLDSWRVQEWKRELDTITGWLERVEQSIGIDDESEGSLLWEELALEEKQVLLEDTENDVDLRRHEFEKLIEQGKQITDELKQSEFAVLLLN</sequence>
<dbReference type="STRING" id="299467.A0A443S4W5"/>
<feature type="compositionally biased region" description="Polar residues" evidence="1">
    <location>
        <begin position="236"/>
        <end position="245"/>
    </location>
</feature>
<dbReference type="VEuPathDB" id="VectorBase:LDEU009442"/>
<dbReference type="AlphaFoldDB" id="A0A443S4W5"/>
<evidence type="ECO:0000313" key="3">
    <source>
        <dbReference type="Proteomes" id="UP000288716"/>
    </source>
</evidence>
<evidence type="ECO:0000313" key="2">
    <source>
        <dbReference type="EMBL" id="RWS22598.1"/>
    </source>
</evidence>
<dbReference type="OrthoDB" id="6627073at2759"/>
<dbReference type="Pfam" id="PF00435">
    <property type="entry name" value="Spectrin"/>
    <property type="match status" value="1"/>
</dbReference>
<feature type="compositionally biased region" description="Basic and acidic residues" evidence="1">
    <location>
        <begin position="223"/>
        <end position="235"/>
    </location>
</feature>
<feature type="region of interest" description="Disordered" evidence="1">
    <location>
        <begin position="223"/>
        <end position="248"/>
    </location>
</feature>
<protein>
    <submittedName>
        <fullName evidence="2">Dystrophin-like protein</fullName>
    </submittedName>
</protein>
<dbReference type="InterPro" id="IPR002017">
    <property type="entry name" value="Spectrin_repeat"/>
</dbReference>
<dbReference type="Gene3D" id="1.20.58.60">
    <property type="match status" value="2"/>
</dbReference>
<organism evidence="2 3">
    <name type="scientific">Leptotrombidium deliense</name>
    <dbReference type="NCBI Taxonomy" id="299467"/>
    <lineage>
        <taxon>Eukaryota</taxon>
        <taxon>Metazoa</taxon>
        <taxon>Ecdysozoa</taxon>
        <taxon>Arthropoda</taxon>
        <taxon>Chelicerata</taxon>
        <taxon>Arachnida</taxon>
        <taxon>Acari</taxon>
        <taxon>Acariformes</taxon>
        <taxon>Trombidiformes</taxon>
        <taxon>Prostigmata</taxon>
        <taxon>Anystina</taxon>
        <taxon>Parasitengona</taxon>
        <taxon>Trombiculoidea</taxon>
        <taxon>Trombiculidae</taxon>
        <taxon>Leptotrombidium</taxon>
    </lineage>
</organism>
<dbReference type="EMBL" id="NCKV01008370">
    <property type="protein sequence ID" value="RWS22598.1"/>
    <property type="molecule type" value="Genomic_DNA"/>
</dbReference>
<dbReference type="SMART" id="SM00150">
    <property type="entry name" value="SPEC"/>
    <property type="match status" value="2"/>
</dbReference>
<dbReference type="InterPro" id="IPR018159">
    <property type="entry name" value="Spectrin/alpha-actinin"/>
</dbReference>
<proteinExistence type="predicted"/>
<accession>A0A443S4W5</accession>
<keyword evidence="3" id="KW-1185">Reference proteome</keyword>
<comment type="caution">
    <text evidence="2">The sequence shown here is derived from an EMBL/GenBank/DDBJ whole genome shotgun (WGS) entry which is preliminary data.</text>
</comment>
<dbReference type="Proteomes" id="UP000288716">
    <property type="component" value="Unassembled WGS sequence"/>
</dbReference>